<dbReference type="PANTHER" id="PTHR11774:SF4">
    <property type="entry name" value="GERANYLGERANYL TRANSFERASE TYPE-1 SUBUNIT BETA"/>
    <property type="match status" value="1"/>
</dbReference>
<evidence type="ECO:0000259" key="8">
    <source>
        <dbReference type="Pfam" id="PF00432"/>
    </source>
</evidence>
<keyword evidence="6" id="KW-0677">Repeat</keyword>
<dbReference type="Pfam" id="PF00432">
    <property type="entry name" value="Prenyltrans"/>
    <property type="match status" value="1"/>
</dbReference>
<evidence type="ECO:0000256" key="5">
    <source>
        <dbReference type="ARBA" id="ARBA00022723"/>
    </source>
</evidence>
<dbReference type="GO" id="GO:0005953">
    <property type="term" value="C:CAAX-protein geranylgeranyltransferase complex"/>
    <property type="evidence" value="ECO:0007669"/>
    <property type="project" value="TreeGrafter"/>
</dbReference>
<protein>
    <recommendedName>
        <fullName evidence="8">Prenyltransferase alpha-alpha toroid domain-containing protein</fullName>
    </recommendedName>
</protein>
<keyword evidence="7" id="KW-0862">Zinc</keyword>
<reference evidence="9 10" key="1">
    <citation type="submission" date="2018-08" db="EMBL/GenBank/DDBJ databases">
        <title>Aphanomyces genome sequencing and annotation.</title>
        <authorList>
            <person name="Minardi D."/>
            <person name="Oidtmann B."/>
            <person name="Van Der Giezen M."/>
            <person name="Studholme D.J."/>
        </authorList>
    </citation>
    <scope>NUCLEOTIDE SEQUENCE [LARGE SCALE GENOMIC DNA]</scope>
    <source>
        <strain evidence="9 10">NJM0002</strain>
    </source>
</reference>
<gene>
    <name evidence="9" type="ORF">DYB32_009741</name>
</gene>
<dbReference type="SUPFAM" id="SSF48239">
    <property type="entry name" value="Terpenoid cyclases/Protein prenyltransferases"/>
    <property type="match status" value="1"/>
</dbReference>
<dbReference type="EMBL" id="QUSY01001240">
    <property type="protein sequence ID" value="RHY25617.1"/>
    <property type="molecule type" value="Genomic_DNA"/>
</dbReference>
<comment type="caution">
    <text evidence="9">The sequence shown here is derived from an EMBL/GenBank/DDBJ whole genome shotgun (WGS) entry which is preliminary data.</text>
</comment>
<comment type="cofactor">
    <cofactor evidence="1">
        <name>Zn(2+)</name>
        <dbReference type="ChEBI" id="CHEBI:29105"/>
    </cofactor>
</comment>
<dbReference type="GO" id="GO:0004662">
    <property type="term" value="F:CAAX-protein geranylgeranyltransferase activity"/>
    <property type="evidence" value="ECO:0007669"/>
    <property type="project" value="TreeGrafter"/>
</dbReference>
<keyword evidence="10" id="KW-1185">Reference proteome</keyword>
<comment type="similarity">
    <text evidence="2">Belongs to the protein prenyltransferase subunit beta family.</text>
</comment>
<dbReference type="InterPro" id="IPR001330">
    <property type="entry name" value="Prenyltrans"/>
</dbReference>
<evidence type="ECO:0000313" key="10">
    <source>
        <dbReference type="Proteomes" id="UP000285060"/>
    </source>
</evidence>
<feature type="domain" description="Prenyltransferase alpha-alpha toroid" evidence="8">
    <location>
        <begin position="1"/>
        <end position="307"/>
    </location>
</feature>
<sequence>LALLGELDRVDKKAIIDFVYALQVHPDSRDKSINAADCGFRGSTWLGNAFFKGPKEYESTTYDAAHIASTYAALAILKTLGDNLARVNKAAIVQSLKSLQNPVTGGFMASSLGTEEDMRFVYCACAISHMLGDWSGVDRDGVVRFVSACAVSRSVCDSTTTHDALIHGQTYEGGLGSYPGLEAQGGVTYCGIASLVLSGRLVQATFDLTQLQHWLLMRQQHGFQGRTNKDPDTCYAFWNGASLHLLGHHGLVDIPSCERFILSCQHKHGGVAKFPAVYPDVLHSYYGLAWLSIAGAAPSLKPLDVKLQLPVQS</sequence>
<proteinExistence type="inferred from homology"/>
<organism evidence="9 10">
    <name type="scientific">Aphanomyces invadans</name>
    <dbReference type="NCBI Taxonomy" id="157072"/>
    <lineage>
        <taxon>Eukaryota</taxon>
        <taxon>Sar</taxon>
        <taxon>Stramenopiles</taxon>
        <taxon>Oomycota</taxon>
        <taxon>Saprolegniomycetes</taxon>
        <taxon>Saprolegniales</taxon>
        <taxon>Verrucalvaceae</taxon>
        <taxon>Aphanomyces</taxon>
    </lineage>
</organism>
<dbReference type="Proteomes" id="UP000285060">
    <property type="component" value="Unassembled WGS sequence"/>
</dbReference>
<dbReference type="InterPro" id="IPR008930">
    <property type="entry name" value="Terpenoid_cyclase/PrenylTrfase"/>
</dbReference>
<evidence type="ECO:0000313" key="9">
    <source>
        <dbReference type="EMBL" id="RHY25617.1"/>
    </source>
</evidence>
<dbReference type="VEuPathDB" id="FungiDB:H310_01661"/>
<evidence type="ECO:0000256" key="7">
    <source>
        <dbReference type="ARBA" id="ARBA00022833"/>
    </source>
</evidence>
<keyword evidence="5" id="KW-0479">Metal-binding</keyword>
<accession>A0A418ALT1</accession>
<dbReference type="InterPro" id="IPR045089">
    <property type="entry name" value="PGGT1B-like"/>
</dbReference>
<dbReference type="AlphaFoldDB" id="A0A418ALT1"/>
<dbReference type="Gene3D" id="1.50.10.20">
    <property type="match status" value="1"/>
</dbReference>
<evidence type="ECO:0000256" key="6">
    <source>
        <dbReference type="ARBA" id="ARBA00022737"/>
    </source>
</evidence>
<dbReference type="PANTHER" id="PTHR11774">
    <property type="entry name" value="GERANYLGERANYL TRANSFERASE TYPE BETA SUBUNIT"/>
    <property type="match status" value="1"/>
</dbReference>
<evidence type="ECO:0000256" key="1">
    <source>
        <dbReference type="ARBA" id="ARBA00001947"/>
    </source>
</evidence>
<evidence type="ECO:0000256" key="4">
    <source>
        <dbReference type="ARBA" id="ARBA00022679"/>
    </source>
</evidence>
<evidence type="ECO:0000256" key="3">
    <source>
        <dbReference type="ARBA" id="ARBA00022602"/>
    </source>
</evidence>
<evidence type="ECO:0000256" key="2">
    <source>
        <dbReference type="ARBA" id="ARBA00010497"/>
    </source>
</evidence>
<keyword evidence="3" id="KW-0637">Prenyltransferase</keyword>
<name>A0A418ALT1_9STRA</name>
<keyword evidence="4" id="KW-0808">Transferase</keyword>
<feature type="non-terminal residue" evidence="9">
    <location>
        <position position="1"/>
    </location>
</feature>
<dbReference type="GO" id="GO:0046872">
    <property type="term" value="F:metal ion binding"/>
    <property type="evidence" value="ECO:0007669"/>
    <property type="project" value="UniProtKB-KW"/>
</dbReference>